<sequence length="226" mass="24781">MCRTDTHVKSCGCSYPLPGIAQCLEAVANNLPDCGKVENREVRDPTPCPEHPSSGASSANNDPSGGASGANNDYYGAAFNTNNDLSGGASGADNDYYGAASSNPRPGEASRTHSTPQHPYEHPHNYTTNQTQDLRHFQPRHMESHDSPASSMKPYYHGESLHENTSYPMREHHPHGQNTTQGSNQETQHYSPYASTQHYSPYTSTHERAGYTYQPSSGQQPTSRRR</sequence>
<feature type="region of interest" description="Disordered" evidence="1">
    <location>
        <begin position="41"/>
        <end position="68"/>
    </location>
</feature>
<feature type="compositionally biased region" description="Polar residues" evidence="1">
    <location>
        <begin position="176"/>
        <end position="204"/>
    </location>
</feature>
<reference evidence="2" key="1">
    <citation type="journal article" date="2020" name="Mol. Plant Microbe Interact.">
        <title>Genome Sequence of the Biocontrol Agent Coniothyrium minitans strain Conio (IMI 134523).</title>
        <authorList>
            <person name="Patel D."/>
            <person name="Shittu T.A."/>
            <person name="Baroncelli R."/>
            <person name="Muthumeenakshi S."/>
            <person name="Osborne T.H."/>
            <person name="Janganan T.K."/>
            <person name="Sreenivasaprasad S."/>
        </authorList>
    </citation>
    <scope>NUCLEOTIDE SEQUENCE</scope>
    <source>
        <strain evidence="2">Conio</strain>
    </source>
</reference>
<name>A0A9P6KQC5_9PLEO</name>
<gene>
    <name evidence="2" type="ORF">PMIN01_06412</name>
</gene>
<comment type="caution">
    <text evidence="2">The sequence shown here is derived from an EMBL/GenBank/DDBJ whole genome shotgun (WGS) entry which is preliminary data.</text>
</comment>
<evidence type="ECO:0000313" key="3">
    <source>
        <dbReference type="Proteomes" id="UP000756921"/>
    </source>
</evidence>
<proteinExistence type="predicted"/>
<protein>
    <submittedName>
        <fullName evidence="2">Uncharacterized protein</fullName>
    </submittedName>
</protein>
<feature type="compositionally biased region" description="Polar residues" evidence="1">
    <location>
        <begin position="213"/>
        <end position="226"/>
    </location>
</feature>
<keyword evidence="3" id="KW-1185">Reference proteome</keyword>
<evidence type="ECO:0000313" key="2">
    <source>
        <dbReference type="EMBL" id="KAF9735007.1"/>
    </source>
</evidence>
<feature type="region of interest" description="Disordered" evidence="1">
    <location>
        <begin position="95"/>
        <end position="127"/>
    </location>
</feature>
<accession>A0A9P6KQC5</accession>
<feature type="region of interest" description="Disordered" evidence="1">
    <location>
        <begin position="140"/>
        <end position="226"/>
    </location>
</feature>
<dbReference type="EMBL" id="WJXW01000006">
    <property type="protein sequence ID" value="KAF9735007.1"/>
    <property type="molecule type" value="Genomic_DNA"/>
</dbReference>
<evidence type="ECO:0000256" key="1">
    <source>
        <dbReference type="SAM" id="MobiDB-lite"/>
    </source>
</evidence>
<dbReference type="Proteomes" id="UP000756921">
    <property type="component" value="Unassembled WGS sequence"/>
</dbReference>
<organism evidence="2 3">
    <name type="scientific">Paraphaeosphaeria minitans</name>
    <dbReference type="NCBI Taxonomy" id="565426"/>
    <lineage>
        <taxon>Eukaryota</taxon>
        <taxon>Fungi</taxon>
        <taxon>Dikarya</taxon>
        <taxon>Ascomycota</taxon>
        <taxon>Pezizomycotina</taxon>
        <taxon>Dothideomycetes</taxon>
        <taxon>Pleosporomycetidae</taxon>
        <taxon>Pleosporales</taxon>
        <taxon>Massarineae</taxon>
        <taxon>Didymosphaeriaceae</taxon>
        <taxon>Paraphaeosphaeria</taxon>
    </lineage>
</organism>
<feature type="compositionally biased region" description="Polar residues" evidence="1">
    <location>
        <begin position="54"/>
        <end position="63"/>
    </location>
</feature>
<dbReference type="AlphaFoldDB" id="A0A9P6KQC5"/>